<name>I4EFK7_9BACT</name>
<accession>I4EFK7</accession>
<gene>
    <name evidence="1" type="ORF">NITHO_2310012</name>
</gene>
<reference evidence="1 2" key="1">
    <citation type="journal article" date="2012" name="ISME J.">
        <title>Nitrification expanded: discovery, physiology and genomics of a nitrite-oxidizing bacterium from the phylum Chloroflexi.</title>
        <authorList>
            <person name="Sorokin D.Y."/>
            <person name="Lucker S."/>
            <person name="Vejmelkova D."/>
            <person name="Kostrikina N.A."/>
            <person name="Kleerebezem R."/>
            <person name="Rijpstra W.I."/>
            <person name="Damste J.S."/>
            <person name="Le Paslier D."/>
            <person name="Muyzer G."/>
            <person name="Wagner M."/>
            <person name="van Loosdrecht M.C."/>
            <person name="Daims H."/>
        </authorList>
    </citation>
    <scope>NUCLEOTIDE SEQUENCE [LARGE SCALE GENOMIC DNA]</scope>
    <source>
        <strain evidence="2">none</strain>
    </source>
</reference>
<dbReference type="AlphaFoldDB" id="I4EFK7"/>
<keyword evidence="2" id="KW-1185">Reference proteome</keyword>
<dbReference type="EMBL" id="CAGS01000148">
    <property type="protein sequence ID" value="CCF83469.1"/>
    <property type="molecule type" value="Genomic_DNA"/>
</dbReference>
<sequence>MTAEEIVRQFASMNPMGWDFDEQWPYCLFCDGRPETRGEMCEHTQGCLWVSAKRWVTENE</sequence>
<comment type="caution">
    <text evidence="1">The sequence shown here is derived from an EMBL/GenBank/DDBJ whole genome shotgun (WGS) entry which is preliminary data.</text>
</comment>
<dbReference type="RefSeq" id="WP_008476659.1">
    <property type="nucleotide sequence ID" value="NZ_CAGS01000148.1"/>
</dbReference>
<evidence type="ECO:0000313" key="2">
    <source>
        <dbReference type="Proteomes" id="UP000004221"/>
    </source>
</evidence>
<organism evidence="1 2">
    <name type="scientific">Nitrolancea hollandica Lb</name>
    <dbReference type="NCBI Taxonomy" id="1129897"/>
    <lineage>
        <taxon>Bacteria</taxon>
        <taxon>Pseudomonadati</taxon>
        <taxon>Thermomicrobiota</taxon>
        <taxon>Thermomicrobia</taxon>
        <taxon>Sphaerobacterales</taxon>
        <taxon>Sphaerobacterineae</taxon>
        <taxon>Sphaerobacteraceae</taxon>
        <taxon>Nitrolancea</taxon>
    </lineage>
</organism>
<protein>
    <submittedName>
        <fullName evidence="1">Uncharacterized protein</fullName>
    </submittedName>
</protein>
<proteinExistence type="predicted"/>
<evidence type="ECO:0000313" key="1">
    <source>
        <dbReference type="EMBL" id="CCF83469.1"/>
    </source>
</evidence>
<dbReference type="Proteomes" id="UP000004221">
    <property type="component" value="Unassembled WGS sequence"/>
</dbReference>